<name>A0ACC1MQV6_9HYPO</name>
<reference evidence="1" key="1">
    <citation type="submission" date="2022-08" db="EMBL/GenBank/DDBJ databases">
        <title>Genome Sequence of Lecanicillium fungicola.</title>
        <authorList>
            <person name="Buettner E."/>
        </authorList>
    </citation>
    <scope>NUCLEOTIDE SEQUENCE</scope>
    <source>
        <strain evidence="1">Babe33</strain>
    </source>
</reference>
<keyword evidence="2" id="KW-1185">Reference proteome</keyword>
<comment type="caution">
    <text evidence="1">The sequence shown here is derived from an EMBL/GenBank/DDBJ whole genome shotgun (WGS) entry which is preliminary data.</text>
</comment>
<evidence type="ECO:0000313" key="2">
    <source>
        <dbReference type="Proteomes" id="UP001143910"/>
    </source>
</evidence>
<sequence length="653" mass="71994">MAHKQLHVFDLRAAAQGIIGNGSFTTDWAGFEFQANSTNSVINQLRFDTSKTIRQSAIILASFNAVIGLCLAMGIFGDCYWAAKRADPQMSFRTSMYKIIGPMNIFPFVLAFGIMIQGTIIAIEQAKGLTGLLILGCMPISQVMLPTIFIVPYIQFVFGIETTVRAFRRRAFDSFGKWTVSVCIIFVVSSLAGTYAFTRVEEPPNFCFASLFWFVQKYRVVCFSLFTAISGSLVLGSVITFARLFRSASGGAIERIAASRMVYYMCIGAITNGVVIPFFASLTFRDDMEVTILRGKLSMAAMVATNLTALTNGGLYLFLRTCRSSNIGRKGYFEVDREKQIRRQKTTKRQITSPVTETYANQIEQPLAPPHVFQTQSMLSGIPESQIGLARTMSANGSQTSSGPATKAHMRKASYKVFPQQPQKPQQQQQTQQPQTPELNPKPLSVLPAATYTPPNIARSIREVTDEDLAEIEDELIRHDISSLLPPPMPAFIPGHQRDSSLVSSATVQIGLRLSNVDDMTERMPTPRPTSSIYPKSMMIGLGGNMAIPLLPPELIAASSPRSSVRIGSKVWVDPAKQLPPSPLRMSSKQKKESNRREQRDSQMLLSPAVYSPDGIVNNTGTGTVTSPSDRDPRMSPWDGSATAMEKRPTEWI</sequence>
<dbReference type="Proteomes" id="UP001143910">
    <property type="component" value="Unassembled WGS sequence"/>
</dbReference>
<proteinExistence type="predicted"/>
<accession>A0ACC1MQV6</accession>
<dbReference type="EMBL" id="JANJQO010001838">
    <property type="protein sequence ID" value="KAJ2969047.1"/>
    <property type="molecule type" value="Genomic_DNA"/>
</dbReference>
<organism evidence="1 2">
    <name type="scientific">Zarea fungicola</name>
    <dbReference type="NCBI Taxonomy" id="93591"/>
    <lineage>
        <taxon>Eukaryota</taxon>
        <taxon>Fungi</taxon>
        <taxon>Dikarya</taxon>
        <taxon>Ascomycota</taxon>
        <taxon>Pezizomycotina</taxon>
        <taxon>Sordariomycetes</taxon>
        <taxon>Hypocreomycetidae</taxon>
        <taxon>Hypocreales</taxon>
        <taxon>Cordycipitaceae</taxon>
        <taxon>Zarea</taxon>
    </lineage>
</organism>
<protein>
    <submittedName>
        <fullName evidence="1">Uncharacterized protein</fullName>
    </submittedName>
</protein>
<gene>
    <name evidence="1" type="ORF">NQ176_g8870</name>
</gene>
<evidence type="ECO:0000313" key="1">
    <source>
        <dbReference type="EMBL" id="KAJ2969047.1"/>
    </source>
</evidence>